<keyword evidence="8" id="KW-0547">Nucleotide-binding</keyword>
<keyword evidence="17" id="KW-1185">Reference proteome</keyword>
<dbReference type="Pfam" id="PF02434">
    <property type="entry name" value="Fringe"/>
    <property type="match status" value="1"/>
</dbReference>
<dbReference type="InterPro" id="IPR026050">
    <property type="entry name" value="C1GALT1/C1GALT1_chp1"/>
</dbReference>
<evidence type="ECO:0000256" key="4">
    <source>
        <dbReference type="ARBA" id="ARBA00012557"/>
    </source>
</evidence>
<dbReference type="Gene3D" id="3.90.550.50">
    <property type="match status" value="2"/>
</dbReference>
<sequence>MIMSKILIFFILNVLIKCSNVKERLFLNIKKRTKFLLLNEPIVHLSFSENLIHSLVFDLENDKNLYTLDETLLNLKNLNHSSIFRLLVDTYKKIEEDKDDRENIRYIFLGTSFSRIHPLNLEYFLRKLDKYVYNESIYKKGNINIREIINEYNNEIKIKLEEKEKIKKQKEKEKEKEGEQIDISEIEKIITNEKHFFLNNDDRGNDKYVIKDSIYNGLFIGYGLNDESPSIIHHYNLDSKFYFPYFNSGILMDITLLRNIYNKSITSNIFRTINIDYIYEVSLFLNEKLNVKLTTFENTCINDEKNIYLLDNDLNNFELYKYYQVLHLFKDLNLETQKDNNRNDQNSEMINDKENNTEKNFKEKYEDDELAELILSYFNIFYPISTCISYSIRTKSESLLGYDKFHIMNIENNIKLKNYIKETENIEFSDIDEYKMKLNRINNKYNFLLDENENTLTYKNILIGVKTSINTEERIPYIKNTYDNKENTKRIFNNFTYETKLKENSSGMFSSDFLNNAIESEHINIDVIYMSDKESSKYDNLYMNTKITSKDGLCEKLKHMIFYFYEEYIKKNSEKKYFFIADDDTFVNVKNLIDVMNLTLNECVHSKKYMYNKYLKSYKFLEENESFFLRNFKNKSLFLYEYLKNNFLEAANSLKKYDYVPKYCKNKSGINNSTIPIYVGQRYSYNSFSEKNYYDYLTGGAGMLINEETARRIYLCENCICTTDNSFIDDMILGKWARNLDILAINFEGFFQNHPNEYNKKYLDNIVPITYHKLNKDKTVEQTKKIYFDKLVYYNKNNYSTKDSHIDYLDRNYTNMIDSIFHYFYYINMYDTEPNNIIKMNSKIYSKMHESKNYKYLFDLKKFFKNQIGDHINLQRDGNHKHKKKIKKRYSNNYIDKRNSDLSDLEGGKNENESKNSYENKEYLNEYEDDELLRSYKDDEDENDEDEDENDEDEDEDDYDDYDEYLEEIASNKSNNKHKSEKNEHLMKKYSINNDSELTNNPKESRIINEKNFEVNQYEDNYDEL</sequence>
<evidence type="ECO:0000256" key="7">
    <source>
        <dbReference type="ARBA" id="ARBA00022692"/>
    </source>
</evidence>
<dbReference type="OrthoDB" id="421979at2759"/>
<dbReference type="EC" id="2.4.1.122" evidence="4"/>
<feature type="compositionally biased region" description="Basic and acidic residues" evidence="13">
    <location>
        <begin position="897"/>
        <end position="924"/>
    </location>
</feature>
<comment type="pathway">
    <text evidence="2">Protein modification; protein glycosylation.</text>
</comment>
<dbReference type="GO" id="GO:0000166">
    <property type="term" value="F:nucleotide binding"/>
    <property type="evidence" value="ECO:0007669"/>
    <property type="project" value="UniProtKB-KW"/>
</dbReference>
<keyword evidence="7" id="KW-0812">Transmembrane</keyword>
<feature type="chain" id="PRO_5013266799" description="N-acetylgalactosaminide beta-1,3-galactosyltransferase" evidence="14">
    <location>
        <begin position="19"/>
        <end position="1025"/>
    </location>
</feature>
<evidence type="ECO:0000256" key="10">
    <source>
        <dbReference type="ARBA" id="ARBA00022989"/>
    </source>
</evidence>
<evidence type="ECO:0000259" key="15">
    <source>
        <dbReference type="Pfam" id="PF02434"/>
    </source>
</evidence>
<evidence type="ECO:0000256" key="1">
    <source>
        <dbReference type="ARBA" id="ARBA00004606"/>
    </source>
</evidence>
<dbReference type="VEuPathDB" id="PlasmoDB:PRELSG_0825300"/>
<accession>A0A1J1H559</accession>
<feature type="compositionally biased region" description="Acidic residues" evidence="13">
    <location>
        <begin position="938"/>
        <end position="967"/>
    </location>
</feature>
<organism evidence="16 17">
    <name type="scientific">Plasmodium relictum</name>
    <dbReference type="NCBI Taxonomy" id="85471"/>
    <lineage>
        <taxon>Eukaryota</taxon>
        <taxon>Sar</taxon>
        <taxon>Alveolata</taxon>
        <taxon>Apicomplexa</taxon>
        <taxon>Aconoidasida</taxon>
        <taxon>Haemosporida</taxon>
        <taxon>Plasmodiidae</taxon>
        <taxon>Plasmodium</taxon>
        <taxon>Plasmodium (Haemamoeba)</taxon>
    </lineage>
</organism>
<evidence type="ECO:0000256" key="3">
    <source>
        <dbReference type="ARBA" id="ARBA00006462"/>
    </source>
</evidence>
<evidence type="ECO:0000313" key="17">
    <source>
        <dbReference type="Proteomes" id="UP000220158"/>
    </source>
</evidence>
<keyword evidence="9" id="KW-0735">Signal-anchor</keyword>
<dbReference type="Proteomes" id="UP000220158">
    <property type="component" value="Chromosome 8"/>
</dbReference>
<evidence type="ECO:0000256" key="5">
    <source>
        <dbReference type="ARBA" id="ARBA00022676"/>
    </source>
</evidence>
<keyword evidence="10" id="KW-1133">Transmembrane helix</keyword>
<dbReference type="PANTHER" id="PTHR23033:SF14">
    <property type="entry name" value="GLYCOPROTEIN-N-ACETYLGALACTOSAMINE 3-BETA-GALACTOSYLTRANSFERASE 1-RELATED"/>
    <property type="match status" value="1"/>
</dbReference>
<keyword evidence="6" id="KW-0808">Transferase</keyword>
<feature type="compositionally biased region" description="Polar residues" evidence="13">
    <location>
        <begin position="991"/>
        <end position="1002"/>
    </location>
</feature>
<protein>
    <recommendedName>
        <fullName evidence="4">N-acetylgalactosaminide beta-1,3-galactosyltransferase</fullName>
        <ecNumber evidence="4">2.4.1.122</ecNumber>
    </recommendedName>
</protein>
<evidence type="ECO:0000256" key="12">
    <source>
        <dbReference type="SAM" id="Coils"/>
    </source>
</evidence>
<dbReference type="GeneID" id="39735929"/>
<comment type="similarity">
    <text evidence="3">Belongs to the glycosyltransferase 31 family. Beta3-Gal-T subfamily.</text>
</comment>
<evidence type="ECO:0000256" key="14">
    <source>
        <dbReference type="SAM" id="SignalP"/>
    </source>
</evidence>
<evidence type="ECO:0000256" key="9">
    <source>
        <dbReference type="ARBA" id="ARBA00022968"/>
    </source>
</evidence>
<evidence type="ECO:0000256" key="11">
    <source>
        <dbReference type="ARBA" id="ARBA00023136"/>
    </source>
</evidence>
<proteinExistence type="inferred from homology"/>
<dbReference type="EMBL" id="LN835303">
    <property type="protein sequence ID" value="CRG99825.1"/>
    <property type="molecule type" value="Genomic_DNA"/>
</dbReference>
<evidence type="ECO:0000256" key="6">
    <source>
        <dbReference type="ARBA" id="ARBA00022679"/>
    </source>
</evidence>
<keyword evidence="14" id="KW-0732">Signal</keyword>
<feature type="region of interest" description="Disordered" evidence="13">
    <location>
        <begin position="897"/>
        <end position="1005"/>
    </location>
</feature>
<evidence type="ECO:0000256" key="13">
    <source>
        <dbReference type="SAM" id="MobiDB-lite"/>
    </source>
</evidence>
<dbReference type="GO" id="GO:0016263">
    <property type="term" value="F:glycoprotein-N-acetylgalactosamine 3-beta-galactosyltransferase activity"/>
    <property type="evidence" value="ECO:0007669"/>
    <property type="project" value="UniProtKB-EC"/>
</dbReference>
<evidence type="ECO:0000256" key="8">
    <source>
        <dbReference type="ARBA" id="ARBA00022741"/>
    </source>
</evidence>
<feature type="signal peptide" evidence="14">
    <location>
        <begin position="1"/>
        <end position="18"/>
    </location>
</feature>
<dbReference type="PANTHER" id="PTHR23033">
    <property type="entry name" value="BETA1,3-GALACTOSYLTRANSFERASE"/>
    <property type="match status" value="1"/>
</dbReference>
<keyword evidence="5" id="KW-0328">Glycosyltransferase</keyword>
<feature type="coiled-coil region" evidence="12">
    <location>
        <begin position="149"/>
        <end position="187"/>
    </location>
</feature>
<reference evidence="16 17" key="1">
    <citation type="submission" date="2015-04" db="EMBL/GenBank/DDBJ databases">
        <authorList>
            <consortium name="Pathogen Informatics"/>
        </authorList>
    </citation>
    <scope>NUCLEOTIDE SEQUENCE [LARGE SCALE GENOMIC DNA]</scope>
    <source>
        <strain evidence="16 17">SGS1</strain>
    </source>
</reference>
<dbReference type="AlphaFoldDB" id="A0A1J1H559"/>
<feature type="domain" description="Fringe-like glycosyltransferase" evidence="15">
    <location>
        <begin position="673"/>
        <end position="784"/>
    </location>
</feature>
<dbReference type="InterPro" id="IPR003378">
    <property type="entry name" value="Fringe-like_glycosylTrfase"/>
</dbReference>
<evidence type="ECO:0000256" key="2">
    <source>
        <dbReference type="ARBA" id="ARBA00004922"/>
    </source>
</evidence>
<evidence type="ECO:0000313" key="16">
    <source>
        <dbReference type="EMBL" id="CRG99825.1"/>
    </source>
</evidence>
<keyword evidence="11" id="KW-0472">Membrane</keyword>
<comment type="subcellular location">
    <subcellularLocation>
        <location evidence="1">Membrane</location>
        <topology evidence="1">Single-pass type II membrane protein</topology>
    </subcellularLocation>
</comment>
<gene>
    <name evidence="16" type="primary">PIESP1</name>
    <name evidence="16" type="ORF">PRELSG_0825300</name>
</gene>
<dbReference type="GO" id="GO:0016020">
    <property type="term" value="C:membrane"/>
    <property type="evidence" value="ECO:0007669"/>
    <property type="project" value="UniProtKB-SubCell"/>
</dbReference>
<dbReference type="RefSeq" id="XP_028532830.1">
    <property type="nucleotide sequence ID" value="XM_028676329.1"/>
</dbReference>
<dbReference type="KEGG" id="prel:PRELSG_0825300"/>
<name>A0A1J1H559_PLARL</name>
<keyword evidence="12" id="KW-0175">Coiled coil</keyword>